<evidence type="ECO:0000256" key="3">
    <source>
        <dbReference type="ARBA" id="ARBA00022729"/>
    </source>
</evidence>
<keyword evidence="4" id="KW-0574">Periplasm</keyword>
<dbReference type="Pfam" id="PF17188">
    <property type="entry name" value="MucB_RseB_C"/>
    <property type="match status" value="1"/>
</dbReference>
<name>A0A068ZCS8_9GAMM</name>
<dbReference type="InterPro" id="IPR005588">
    <property type="entry name" value="MucB_RseB"/>
</dbReference>
<organism evidence="5 6">
    <name type="scientific">Serratia symbiotica</name>
    <dbReference type="NCBI Taxonomy" id="138074"/>
    <lineage>
        <taxon>Bacteria</taxon>
        <taxon>Pseudomonadati</taxon>
        <taxon>Pseudomonadota</taxon>
        <taxon>Gammaproteobacteria</taxon>
        <taxon>Enterobacterales</taxon>
        <taxon>Yersiniaceae</taxon>
        <taxon>Serratia</taxon>
    </lineage>
</organism>
<protein>
    <submittedName>
        <fullName evidence="5">Sigma-E factor regulatory protein RseB</fullName>
    </submittedName>
</protein>
<dbReference type="GO" id="GO:0032885">
    <property type="term" value="P:regulation of polysaccharide biosynthetic process"/>
    <property type="evidence" value="ECO:0007669"/>
    <property type="project" value="TreeGrafter"/>
</dbReference>
<reference evidence="5 6" key="1">
    <citation type="journal article" date="2014" name="Genome Announc.">
        <title>Whole-Genome Sequence of Serratia symbiotica Strain CWBI-2.3T, a Free-Living Symbiont of the Black Bean Aphid Aphis fabae.</title>
        <authorList>
            <person name="Foray V."/>
            <person name="Grigorescu A.S."/>
            <person name="Sabri A."/>
            <person name="Haubruge E."/>
            <person name="Lognay G."/>
            <person name="Francis F."/>
            <person name="Fauconnier M.L."/>
            <person name="Hance T."/>
            <person name="Thonart P."/>
        </authorList>
    </citation>
    <scope>NUCLEOTIDE SEQUENCE [LARGE SCALE GENOMIC DNA]</scope>
    <source>
        <strain evidence="5">CWBI-2.3</strain>
    </source>
</reference>
<sequence>MKQIWVFVCLLTGSLLYSNIAPAQKAASGAMLQQMSNASRSLNYELAYIGISKQDIESLRYRHAVIGKLPLEQLLHMDGPRREVLLRGGEISYFESGFEPFTLSGNHIVDALPAIVYADFEHLAKYYDFIAVGSTRISDRPCEVIRVVARDGSRYSYIVWIDEDTKLPLRVDLLDRDGETLEQYRVISFVVGAGVQTAMQGLLKANLPPLLSLPVTDDVKLSWRAGWLPDGVNEVACNRRKLPNVFEPVETRFYSDGLFSFSVNISPAGSGVGQQYYRQGRRTIQTAVRNGREIIIVGELPPTTAKRIADNISFRVSPQ</sequence>
<dbReference type="Proteomes" id="UP000042738">
    <property type="component" value="Chromosome"/>
</dbReference>
<evidence type="ECO:0000313" key="6">
    <source>
        <dbReference type="Proteomes" id="UP000042738"/>
    </source>
</evidence>
<dbReference type="GO" id="GO:0045152">
    <property type="term" value="F:antisigma factor binding"/>
    <property type="evidence" value="ECO:0007669"/>
    <property type="project" value="TreeGrafter"/>
</dbReference>
<evidence type="ECO:0000313" key="5">
    <source>
        <dbReference type="EMBL" id="QLH63430.1"/>
    </source>
</evidence>
<dbReference type="GeneID" id="93737111"/>
<dbReference type="Gene3D" id="2.50.20.10">
    <property type="entry name" value="Lipoprotein localisation LolA/LolB/LppX"/>
    <property type="match status" value="1"/>
</dbReference>
<dbReference type="PIRSF" id="PIRSF005427">
    <property type="entry name" value="RseB"/>
    <property type="match status" value="1"/>
</dbReference>
<dbReference type="PANTHER" id="PTHR38782:SF1">
    <property type="entry name" value="SIGMA-E FACTOR REGULATORY PROTEIN RSEB"/>
    <property type="match status" value="1"/>
</dbReference>
<evidence type="ECO:0000256" key="4">
    <source>
        <dbReference type="ARBA" id="ARBA00022764"/>
    </source>
</evidence>
<dbReference type="CDD" id="cd16327">
    <property type="entry name" value="RseB"/>
    <property type="match status" value="1"/>
</dbReference>
<evidence type="ECO:0000256" key="2">
    <source>
        <dbReference type="ARBA" id="ARBA00008150"/>
    </source>
</evidence>
<dbReference type="PANTHER" id="PTHR38782">
    <property type="match status" value="1"/>
</dbReference>
<evidence type="ECO:0000256" key="1">
    <source>
        <dbReference type="ARBA" id="ARBA00004418"/>
    </source>
</evidence>
<dbReference type="AlphaFoldDB" id="A0A068ZCS8"/>
<dbReference type="InterPro" id="IPR033434">
    <property type="entry name" value="MucB/RseB_N"/>
</dbReference>
<proteinExistence type="inferred from homology"/>
<dbReference type="EMBL" id="CP050855">
    <property type="protein sequence ID" value="QLH63430.1"/>
    <property type="molecule type" value="Genomic_DNA"/>
</dbReference>
<dbReference type="Gene3D" id="3.30.200.100">
    <property type="entry name" value="MucB/RseB, C-terminal domain"/>
    <property type="match status" value="1"/>
</dbReference>
<accession>A0A068ZCS8</accession>
<comment type="similarity">
    <text evidence="2">Belongs to the RseB family.</text>
</comment>
<dbReference type="NCBIfam" id="NF006990">
    <property type="entry name" value="PRK09455.1"/>
    <property type="match status" value="1"/>
</dbReference>
<dbReference type="GO" id="GO:0030288">
    <property type="term" value="C:outer membrane-bounded periplasmic space"/>
    <property type="evidence" value="ECO:0007669"/>
    <property type="project" value="TreeGrafter"/>
</dbReference>
<dbReference type="InterPro" id="IPR038484">
    <property type="entry name" value="MucB/RseB_C_sf"/>
</dbReference>
<gene>
    <name evidence="5" type="primary">rseB</name>
    <name evidence="5" type="ORF">SYMBAF_11460</name>
</gene>
<comment type="subcellular location">
    <subcellularLocation>
        <location evidence="1">Periplasm</location>
    </subcellularLocation>
</comment>
<dbReference type="STRING" id="138074.SYMBAF_80133"/>
<dbReference type="Pfam" id="PF03888">
    <property type="entry name" value="MucB_RseB"/>
    <property type="match status" value="1"/>
</dbReference>
<dbReference type="RefSeq" id="WP_040266623.1">
    <property type="nucleotide sequence ID" value="NZ_CP050855.1"/>
</dbReference>
<keyword evidence="3" id="KW-0732">Signal</keyword>
<dbReference type="InterPro" id="IPR033436">
    <property type="entry name" value="MucB/RseB_C"/>
</dbReference>